<reference evidence="1" key="2">
    <citation type="submission" date="2021-04" db="EMBL/GenBank/DDBJ databases">
        <authorList>
            <person name="Gilroy R."/>
        </authorList>
    </citation>
    <scope>NUCLEOTIDE SEQUENCE</scope>
    <source>
        <strain evidence="1">ChiHjej9B8-1298</strain>
    </source>
</reference>
<dbReference type="Pfam" id="PF07751">
    <property type="entry name" value="Abi_2"/>
    <property type="match status" value="1"/>
</dbReference>
<accession>A0A9D2J1Q8</accession>
<evidence type="ECO:0000313" key="1">
    <source>
        <dbReference type="EMBL" id="HIZ32544.1"/>
    </source>
</evidence>
<evidence type="ECO:0000313" key="2">
    <source>
        <dbReference type="Proteomes" id="UP000824028"/>
    </source>
</evidence>
<comment type="caution">
    <text evidence="1">The sequence shown here is derived from an EMBL/GenBank/DDBJ whole genome shotgun (WGS) entry which is preliminary data.</text>
</comment>
<dbReference type="AlphaFoldDB" id="A0A9D2J1Q8"/>
<organism evidence="1 2">
    <name type="scientific">Candidatus Bacteroides merdigallinarum</name>
    <dbReference type="NCBI Taxonomy" id="2838473"/>
    <lineage>
        <taxon>Bacteria</taxon>
        <taxon>Pseudomonadati</taxon>
        <taxon>Bacteroidota</taxon>
        <taxon>Bacteroidia</taxon>
        <taxon>Bacteroidales</taxon>
        <taxon>Bacteroidaceae</taxon>
        <taxon>Bacteroides</taxon>
    </lineage>
</organism>
<reference evidence="1" key="1">
    <citation type="journal article" date="2021" name="PeerJ">
        <title>Extensive microbial diversity within the chicken gut microbiome revealed by metagenomics and culture.</title>
        <authorList>
            <person name="Gilroy R."/>
            <person name="Ravi A."/>
            <person name="Getino M."/>
            <person name="Pursley I."/>
            <person name="Horton D.L."/>
            <person name="Alikhan N.F."/>
            <person name="Baker D."/>
            <person name="Gharbi K."/>
            <person name="Hall N."/>
            <person name="Watson M."/>
            <person name="Adriaenssens E.M."/>
            <person name="Foster-Nyarko E."/>
            <person name="Jarju S."/>
            <person name="Secka A."/>
            <person name="Antonio M."/>
            <person name="Oren A."/>
            <person name="Chaudhuri R.R."/>
            <person name="La Ragione R."/>
            <person name="Hildebrand F."/>
            <person name="Pallen M.J."/>
        </authorList>
    </citation>
    <scope>NUCLEOTIDE SEQUENCE</scope>
    <source>
        <strain evidence="1">ChiHjej9B8-1298</strain>
    </source>
</reference>
<gene>
    <name evidence="1" type="ORF">H9814_03210</name>
</gene>
<protein>
    <submittedName>
        <fullName evidence="1">Abi family protein</fullName>
    </submittedName>
</protein>
<dbReference type="EMBL" id="DXBX01000026">
    <property type="protein sequence ID" value="HIZ32544.1"/>
    <property type="molecule type" value="Genomic_DNA"/>
</dbReference>
<sequence length="303" mass="35886">MGARYTHQAITTEQQIEILKQRGLLIDDVQLAKETFDIISYFRLASYWRHLEKDHATHLFKEGSRFADVVKLYSFDKQLRALLFAAIQTIEISVRTKIIKHFAHDFGAFWFMDEQYATNKTRFTANLAVIRKEVSRSHDDFIVEHFRKYSEPDLPPVWKTLEVVSMGTLSKLYSNFSDAAAKHAVAREFGLNHHKFLRSWLECLAVLRNCCAHHSRLLNRVFPIKPKMPKRMPNAWITDFSFQEQTLYPQLCYMVYWLNSISLDNTFVHDFKRLLEEYPVVQPRLLGFSSNWEQEPLWKQIYN</sequence>
<name>A0A9D2J1Q8_9BACE</name>
<dbReference type="Proteomes" id="UP000824028">
    <property type="component" value="Unassembled WGS sequence"/>
</dbReference>
<proteinExistence type="predicted"/>
<dbReference type="InterPro" id="IPR011664">
    <property type="entry name" value="Abi_system_AbiD/AbiF-like"/>
</dbReference>